<feature type="region of interest" description="Disordered" evidence="3">
    <location>
        <begin position="1"/>
        <end position="20"/>
    </location>
</feature>
<dbReference type="PANTHER" id="PTHR12271">
    <property type="entry name" value="POLY A POLYMERASE CID PAP -RELATED"/>
    <property type="match status" value="1"/>
</dbReference>
<keyword evidence="6" id="KW-1185">Reference proteome</keyword>
<dbReference type="PANTHER" id="PTHR12271:SF66">
    <property type="entry name" value="TERMINAL URIDYLYLTRANSFERASE TAILOR"/>
    <property type="match status" value="1"/>
</dbReference>
<evidence type="ECO:0000313" key="5">
    <source>
        <dbReference type="EMBL" id="VVC87787.1"/>
    </source>
</evidence>
<feature type="domain" description="RRM" evidence="4">
    <location>
        <begin position="49"/>
        <end position="119"/>
    </location>
</feature>
<reference evidence="5 6" key="1">
    <citation type="submission" date="2017-07" db="EMBL/GenBank/DDBJ databases">
        <authorList>
            <person name="Talla V."/>
            <person name="Backstrom N."/>
        </authorList>
    </citation>
    <scope>NUCLEOTIDE SEQUENCE [LARGE SCALE GENOMIC DNA]</scope>
</reference>
<dbReference type="GO" id="GO:1990817">
    <property type="term" value="F:poly(A) RNA polymerase activity"/>
    <property type="evidence" value="ECO:0007669"/>
    <property type="project" value="UniProtKB-ARBA"/>
</dbReference>
<evidence type="ECO:0000259" key="4">
    <source>
        <dbReference type="PROSITE" id="PS50102"/>
    </source>
</evidence>
<dbReference type="GO" id="GO:0050265">
    <property type="term" value="F:RNA uridylyltransferase activity"/>
    <property type="evidence" value="ECO:0007669"/>
    <property type="project" value="UniProtKB-EC"/>
</dbReference>
<dbReference type="InterPro" id="IPR054708">
    <property type="entry name" value="MTPAP-like_central"/>
</dbReference>
<dbReference type="InterPro" id="IPR012677">
    <property type="entry name" value="Nucleotide-bd_a/b_plait_sf"/>
</dbReference>
<sequence length="669" mass="76336">MEVTRQVGPSNQGDATSPPAEAHVYSTRHFTNSNRGKKPKDNLSVADTLKVYVTGFPRNTKISDIKNAFSSYGKVKVPFYGPIFAVVAFDDPEKTKDAILQSLKHNILGMPLKIRPFLSNQNVDAKRNSEASKIKGEGIEPSELNLTGDFKSQLVTLVSTVIISENKLNNLSNLYKDLENVLGTYWQGCKAIAFGSTATGLGIISSDADCFIELPEHYKSENNVYVNRAKKILMEYPNIFTHIKAIPHAHIPIVKLFHIPTNTNCDLSFKTPLGCNNSKLVAFLLKTDERLIPVMIMIKYWAHTHELSGSGRLTNYALTMLFIFYLQQAPSVLPSVEFLQRDSANEVIVDGWNAGFLKDENAYKSYNNNTLNSYDMIGGFFDFYANFNFKEDVVCPFLGYTIKKKLFMHVDELPDEMYRYKNNVTENNVLPFKYQTPICIQDPFQLCHNVASVIGYRKAEEIKAFFVFAAEAYNDQKSVDGVDFLKSVLLKKPPVQRKKKSLNNNYHMIKFFDGVFEKIEIPDWISVVQDFALVFFEQVCNIKLTKTVVNDTVTGDAATSSKDTQSYKYKGTITNAFWKQKQFNEIYKSSDDNDVKKQICITKEIMKTDEQFNNIDMNVRMCYEKDLKTATFHFRLLSGDIEAFKEFGKFVGDILMEWLLEMLKPHFRK</sequence>
<dbReference type="AlphaFoldDB" id="A0A5E4PSE0"/>
<dbReference type="GO" id="GO:0003723">
    <property type="term" value="F:RNA binding"/>
    <property type="evidence" value="ECO:0007669"/>
    <property type="project" value="UniProtKB-UniRule"/>
</dbReference>
<dbReference type="SMART" id="SM00360">
    <property type="entry name" value="RRM"/>
    <property type="match status" value="1"/>
</dbReference>
<name>A0A5E4PSE0_9NEOP</name>
<evidence type="ECO:0000313" key="6">
    <source>
        <dbReference type="Proteomes" id="UP000324832"/>
    </source>
</evidence>
<dbReference type="Gene3D" id="3.30.460.10">
    <property type="entry name" value="Beta Polymerase, domain 2"/>
    <property type="match status" value="1"/>
</dbReference>
<dbReference type="Proteomes" id="UP000324832">
    <property type="component" value="Unassembled WGS sequence"/>
</dbReference>
<dbReference type="Gene3D" id="1.10.1410.10">
    <property type="match status" value="1"/>
</dbReference>
<dbReference type="GO" id="GO:0031123">
    <property type="term" value="P:RNA 3'-end processing"/>
    <property type="evidence" value="ECO:0007669"/>
    <property type="project" value="TreeGrafter"/>
</dbReference>
<dbReference type="PROSITE" id="PS50102">
    <property type="entry name" value="RRM"/>
    <property type="match status" value="1"/>
</dbReference>
<dbReference type="CDD" id="cd05402">
    <property type="entry name" value="NT_PAP_TUTase"/>
    <property type="match status" value="1"/>
</dbReference>
<dbReference type="OrthoDB" id="407432at2759"/>
<keyword evidence="1 2" id="KW-0694">RNA-binding</keyword>
<dbReference type="EMBL" id="FZQP02000193">
    <property type="protein sequence ID" value="VVC87787.1"/>
    <property type="molecule type" value="Genomic_DNA"/>
</dbReference>
<dbReference type="Pfam" id="PF00076">
    <property type="entry name" value="RRM_1"/>
    <property type="match status" value="1"/>
</dbReference>
<dbReference type="SUPFAM" id="SSF81631">
    <property type="entry name" value="PAP/OAS1 substrate-binding domain"/>
    <property type="match status" value="1"/>
</dbReference>
<dbReference type="Pfam" id="PF22600">
    <property type="entry name" value="MTPAP-like_central"/>
    <property type="match status" value="1"/>
</dbReference>
<dbReference type="InterPro" id="IPR000504">
    <property type="entry name" value="RRM_dom"/>
</dbReference>
<evidence type="ECO:0000256" key="1">
    <source>
        <dbReference type="ARBA" id="ARBA00022884"/>
    </source>
</evidence>
<proteinExistence type="predicted"/>
<dbReference type="SUPFAM" id="SSF81301">
    <property type="entry name" value="Nucleotidyltransferase"/>
    <property type="match status" value="1"/>
</dbReference>
<dbReference type="GO" id="GO:0046872">
    <property type="term" value="F:metal ion binding"/>
    <property type="evidence" value="ECO:0007669"/>
    <property type="project" value="UniProtKB-KW"/>
</dbReference>
<dbReference type="InterPro" id="IPR043519">
    <property type="entry name" value="NT_sf"/>
</dbReference>
<evidence type="ECO:0000256" key="2">
    <source>
        <dbReference type="PROSITE-ProRule" id="PRU00176"/>
    </source>
</evidence>
<dbReference type="InterPro" id="IPR035979">
    <property type="entry name" value="RBD_domain_sf"/>
</dbReference>
<dbReference type="SUPFAM" id="SSF54928">
    <property type="entry name" value="RNA-binding domain, RBD"/>
    <property type="match status" value="1"/>
</dbReference>
<protein>
    <recommendedName>
        <fullName evidence="4">RRM domain-containing protein</fullName>
    </recommendedName>
</protein>
<dbReference type="Gene3D" id="3.30.70.330">
    <property type="match status" value="1"/>
</dbReference>
<accession>A0A5E4PSE0</accession>
<gene>
    <name evidence="5" type="ORF">LSINAPIS_LOCUS1314</name>
</gene>
<evidence type="ECO:0000256" key="3">
    <source>
        <dbReference type="SAM" id="MobiDB-lite"/>
    </source>
</evidence>
<organism evidence="5 6">
    <name type="scientific">Leptidea sinapis</name>
    <dbReference type="NCBI Taxonomy" id="189913"/>
    <lineage>
        <taxon>Eukaryota</taxon>
        <taxon>Metazoa</taxon>
        <taxon>Ecdysozoa</taxon>
        <taxon>Arthropoda</taxon>
        <taxon>Hexapoda</taxon>
        <taxon>Insecta</taxon>
        <taxon>Pterygota</taxon>
        <taxon>Neoptera</taxon>
        <taxon>Endopterygota</taxon>
        <taxon>Lepidoptera</taxon>
        <taxon>Glossata</taxon>
        <taxon>Ditrysia</taxon>
        <taxon>Papilionoidea</taxon>
        <taxon>Pieridae</taxon>
        <taxon>Dismorphiinae</taxon>
        <taxon>Leptidea</taxon>
    </lineage>
</organism>